<dbReference type="Gene3D" id="3.40.50.1010">
    <property type="entry name" value="5'-nuclease"/>
    <property type="match status" value="1"/>
</dbReference>
<dbReference type="InterPro" id="IPR050556">
    <property type="entry name" value="Type_II_TA_system_RNase"/>
</dbReference>
<reference evidence="9" key="1">
    <citation type="submission" date="2020-02" db="EMBL/GenBank/DDBJ databases">
        <authorList>
            <person name="Meier V. D."/>
        </authorList>
    </citation>
    <scope>NUCLEOTIDE SEQUENCE</scope>
    <source>
        <strain evidence="9">AVDCRST_MAG18</strain>
    </source>
</reference>
<dbReference type="InterPro" id="IPR029060">
    <property type="entry name" value="PIN-like_dom_sf"/>
</dbReference>
<keyword evidence="3" id="KW-0540">Nuclease</keyword>
<feature type="domain" description="PIN" evidence="8">
    <location>
        <begin position="6"/>
        <end position="121"/>
    </location>
</feature>
<evidence type="ECO:0000256" key="4">
    <source>
        <dbReference type="ARBA" id="ARBA00022723"/>
    </source>
</evidence>
<evidence type="ECO:0000256" key="3">
    <source>
        <dbReference type="ARBA" id="ARBA00022722"/>
    </source>
</evidence>
<name>A0A6J4UP56_9BACT</name>
<dbReference type="CDD" id="cd09881">
    <property type="entry name" value="PIN_VapC4-5_FitB-like"/>
    <property type="match status" value="1"/>
</dbReference>
<protein>
    <recommendedName>
        <fullName evidence="8">PIN domain-containing protein</fullName>
    </recommendedName>
</protein>
<proteinExistence type="inferred from homology"/>
<dbReference type="PANTHER" id="PTHR33653:SF1">
    <property type="entry name" value="RIBONUCLEASE VAPC2"/>
    <property type="match status" value="1"/>
</dbReference>
<comment type="similarity">
    <text evidence="7">Belongs to the PINc/VapC protein family.</text>
</comment>
<accession>A0A6J4UP56</accession>
<evidence type="ECO:0000256" key="5">
    <source>
        <dbReference type="ARBA" id="ARBA00022801"/>
    </source>
</evidence>
<dbReference type="SUPFAM" id="SSF88723">
    <property type="entry name" value="PIN domain-like"/>
    <property type="match status" value="1"/>
</dbReference>
<keyword evidence="2" id="KW-1277">Toxin-antitoxin system</keyword>
<evidence type="ECO:0000256" key="2">
    <source>
        <dbReference type="ARBA" id="ARBA00022649"/>
    </source>
</evidence>
<keyword evidence="5" id="KW-0378">Hydrolase</keyword>
<evidence type="ECO:0000259" key="8">
    <source>
        <dbReference type="Pfam" id="PF01850"/>
    </source>
</evidence>
<gene>
    <name evidence="9" type="ORF">AVDCRST_MAG18-706</name>
</gene>
<dbReference type="GO" id="GO:0004518">
    <property type="term" value="F:nuclease activity"/>
    <property type="evidence" value="ECO:0007669"/>
    <property type="project" value="UniProtKB-KW"/>
</dbReference>
<evidence type="ECO:0000313" key="9">
    <source>
        <dbReference type="EMBL" id="CAA9556400.1"/>
    </source>
</evidence>
<evidence type="ECO:0000256" key="7">
    <source>
        <dbReference type="ARBA" id="ARBA00038093"/>
    </source>
</evidence>
<dbReference type="AlphaFoldDB" id="A0A6J4UP56"/>
<comment type="cofactor">
    <cofactor evidence="1">
        <name>Mg(2+)</name>
        <dbReference type="ChEBI" id="CHEBI:18420"/>
    </cofactor>
</comment>
<dbReference type="Pfam" id="PF01850">
    <property type="entry name" value="PIN"/>
    <property type="match status" value="1"/>
</dbReference>
<keyword evidence="4" id="KW-0479">Metal-binding</keyword>
<evidence type="ECO:0000256" key="6">
    <source>
        <dbReference type="ARBA" id="ARBA00022842"/>
    </source>
</evidence>
<dbReference type="GO" id="GO:0046872">
    <property type="term" value="F:metal ion binding"/>
    <property type="evidence" value="ECO:0007669"/>
    <property type="project" value="UniProtKB-KW"/>
</dbReference>
<evidence type="ECO:0000256" key="1">
    <source>
        <dbReference type="ARBA" id="ARBA00001946"/>
    </source>
</evidence>
<dbReference type="PANTHER" id="PTHR33653">
    <property type="entry name" value="RIBONUCLEASE VAPC2"/>
    <property type="match status" value="1"/>
</dbReference>
<sequence length="145" mass="15970">MPRPLLFDTTVFIATIRDPARLPTLQRAATTRCCYLTAVTVAELYAGARSPRQTALIDRLALLFARDERLLAPERAEWSAAGRLIARAIARRGAMEPRDHYPDVLIAQIADRLGAAIVTDNVGDLRDWIALGRLDATVPPPQSRA</sequence>
<dbReference type="GO" id="GO:0016787">
    <property type="term" value="F:hydrolase activity"/>
    <property type="evidence" value="ECO:0007669"/>
    <property type="project" value="UniProtKB-KW"/>
</dbReference>
<organism evidence="9">
    <name type="scientific">uncultured Thermomicrobiales bacterium</name>
    <dbReference type="NCBI Taxonomy" id="1645740"/>
    <lineage>
        <taxon>Bacteria</taxon>
        <taxon>Pseudomonadati</taxon>
        <taxon>Thermomicrobiota</taxon>
        <taxon>Thermomicrobia</taxon>
        <taxon>Thermomicrobiales</taxon>
        <taxon>environmental samples</taxon>
    </lineage>
</organism>
<keyword evidence="6" id="KW-0460">Magnesium</keyword>
<dbReference type="EMBL" id="CADCWN010000053">
    <property type="protein sequence ID" value="CAA9556400.1"/>
    <property type="molecule type" value="Genomic_DNA"/>
</dbReference>
<dbReference type="InterPro" id="IPR002716">
    <property type="entry name" value="PIN_dom"/>
</dbReference>